<feature type="compositionally biased region" description="Low complexity" evidence="1">
    <location>
        <begin position="206"/>
        <end position="217"/>
    </location>
</feature>
<evidence type="ECO:0000313" key="3">
    <source>
        <dbReference type="Proteomes" id="UP000657385"/>
    </source>
</evidence>
<reference evidence="2" key="1">
    <citation type="submission" date="2020-11" db="EMBL/GenBank/DDBJ databases">
        <title>Isolation and identification of active actinomycetes.</title>
        <authorList>
            <person name="Yu B."/>
        </authorList>
    </citation>
    <scope>NUCLEOTIDE SEQUENCE</scope>
    <source>
        <strain evidence="2">NEAU-YB345</strain>
    </source>
</reference>
<feature type="region of interest" description="Disordered" evidence="1">
    <location>
        <begin position="1"/>
        <end position="20"/>
    </location>
</feature>
<proteinExistence type="predicted"/>
<feature type="region of interest" description="Disordered" evidence="1">
    <location>
        <begin position="190"/>
        <end position="248"/>
    </location>
</feature>
<evidence type="ECO:0000256" key="1">
    <source>
        <dbReference type="SAM" id="MobiDB-lite"/>
    </source>
</evidence>
<feature type="compositionally biased region" description="Acidic residues" evidence="1">
    <location>
        <begin position="218"/>
        <end position="238"/>
    </location>
</feature>
<dbReference type="RefSeq" id="WP_196196419.1">
    <property type="nucleotide sequence ID" value="NZ_JADPRT010000011.1"/>
</dbReference>
<gene>
    <name evidence="2" type="ORF">I2501_24850</name>
</gene>
<keyword evidence="3" id="KW-1185">Reference proteome</keyword>
<protein>
    <submittedName>
        <fullName evidence="2">Uncharacterized protein</fullName>
    </submittedName>
</protein>
<sequence>MAARSRKDGSGDEGRALPADLDLETLYGATGGPGTVGEVDAEDAEEEELILVPPVRLAAPEALAEAALASPLLAQAIGLARWVGEGKPVDEWGELSEEQAAAAVKALELESEDVGEVERAWALAVDLELVVLESAADGNPEKADTPERGVAGPQLERLASGDVEAILDDWLTSASIIAATAVEAALDDVEAARDAEEDEDDEDSAAGEGSAEVAAEAEAADGSEESEGSDEEEDESEEEYSRLEEARDEAQGLLDDALQVLYETRALAPTRTEQTLPLGVLAALLVVPEGEDPTEELLGEITDTMVILDPMLQDLADLGMLDYRPIDPALFEEEDESAFGESGELELDDADVDRFGHVRLTDLGVFGVRQWLLEDGIDAPLIGEHAQGDAEALLRGICESPNVLPEEEILEWIAGKEPLPAATELLAAARGDDLVAPVRRLYCQVALRHLGTPAEPAARDALTDPELAGIAGAWLTERGVTDFPTPGRDVVLWTTVDALAAQLIDTGGEEEPMLELIRMLPGPDGSERFFEEMWRVDHTYTRAVLEAVGALHPDKSVAKQARKAAFKAKSAGR</sequence>
<feature type="compositionally biased region" description="Basic and acidic residues" evidence="1">
    <location>
        <begin position="1"/>
        <end position="15"/>
    </location>
</feature>
<organism evidence="2 3">
    <name type="scientific">Streptacidiphilus fuscans</name>
    <dbReference type="NCBI Taxonomy" id="2789292"/>
    <lineage>
        <taxon>Bacteria</taxon>
        <taxon>Bacillati</taxon>
        <taxon>Actinomycetota</taxon>
        <taxon>Actinomycetes</taxon>
        <taxon>Kitasatosporales</taxon>
        <taxon>Streptomycetaceae</taxon>
        <taxon>Streptacidiphilus</taxon>
    </lineage>
</organism>
<accession>A0A931B908</accession>
<dbReference type="EMBL" id="JADPRT010000011">
    <property type="protein sequence ID" value="MBF9071251.1"/>
    <property type="molecule type" value="Genomic_DNA"/>
</dbReference>
<feature type="compositionally biased region" description="Acidic residues" evidence="1">
    <location>
        <begin position="190"/>
        <end position="205"/>
    </location>
</feature>
<dbReference type="AlphaFoldDB" id="A0A931B908"/>
<name>A0A931B908_9ACTN</name>
<evidence type="ECO:0000313" key="2">
    <source>
        <dbReference type="EMBL" id="MBF9071251.1"/>
    </source>
</evidence>
<feature type="compositionally biased region" description="Basic and acidic residues" evidence="1">
    <location>
        <begin position="239"/>
        <end position="248"/>
    </location>
</feature>
<comment type="caution">
    <text evidence="2">The sequence shown here is derived from an EMBL/GenBank/DDBJ whole genome shotgun (WGS) entry which is preliminary data.</text>
</comment>
<dbReference type="Proteomes" id="UP000657385">
    <property type="component" value="Unassembled WGS sequence"/>
</dbReference>